<gene>
    <name evidence="8" type="ORF">FHP25_19220</name>
</gene>
<dbReference type="Pfam" id="PF07690">
    <property type="entry name" value="MFS_1"/>
    <property type="match status" value="1"/>
</dbReference>
<keyword evidence="9" id="KW-1185">Reference proteome</keyword>
<keyword evidence="2" id="KW-0813">Transport</keyword>
<evidence type="ECO:0000313" key="8">
    <source>
        <dbReference type="EMBL" id="TXL73789.1"/>
    </source>
</evidence>
<dbReference type="CDD" id="cd17321">
    <property type="entry name" value="MFS_MMR_MDR_like"/>
    <property type="match status" value="1"/>
</dbReference>
<feature type="transmembrane region" description="Helical" evidence="6">
    <location>
        <begin position="275"/>
        <end position="293"/>
    </location>
</feature>
<dbReference type="SUPFAM" id="SSF103473">
    <property type="entry name" value="MFS general substrate transporter"/>
    <property type="match status" value="1"/>
</dbReference>
<reference evidence="8 9" key="1">
    <citation type="submission" date="2019-06" db="EMBL/GenBank/DDBJ databases">
        <title>New taxonomy in bacterial strain CC-CFT640, isolated from vineyard.</title>
        <authorList>
            <person name="Lin S.-Y."/>
            <person name="Tsai C.-F."/>
            <person name="Young C.-C."/>
        </authorList>
    </citation>
    <scope>NUCLEOTIDE SEQUENCE [LARGE SCALE GENOMIC DNA]</scope>
    <source>
        <strain evidence="8 9">CC-CFT640</strain>
    </source>
</reference>
<dbReference type="PANTHER" id="PTHR42718">
    <property type="entry name" value="MAJOR FACILITATOR SUPERFAMILY MULTIDRUG TRANSPORTER MFSC"/>
    <property type="match status" value="1"/>
</dbReference>
<evidence type="ECO:0000313" key="9">
    <source>
        <dbReference type="Proteomes" id="UP000321638"/>
    </source>
</evidence>
<feature type="transmembrane region" description="Helical" evidence="6">
    <location>
        <begin position="108"/>
        <end position="128"/>
    </location>
</feature>
<comment type="subcellular location">
    <subcellularLocation>
        <location evidence="1">Membrane</location>
        <topology evidence="1">Multi-pass membrane protein</topology>
    </subcellularLocation>
</comment>
<sequence>MHPRDEALREAVPQRRDHVRLGREVVIESPLGDVGAAAAPTLAVLIAGCAVQGIAGAFLIPGALSILTQAFPDPAQRAHVIGGWSSFTALSLIVGPVLGGVLVDSAGWPSIFLINIPICLLTIGLGSWGIDETANPDQAALDPAGQALSVLWLGALTYGLIAAGQQGWDAYVTMAALAVAAAALALFVIVESRAPRPLLPLALFGHAGFAVTNLASFVLGFSGYSSLFFFSLFLQRAQDWSASATGWCMAPQFAAMTVTAAAFGRLAARHDTRTLMVAGYGATGAALLAMSLVDPDTSYLAIAAVFAVLGVGMGQAVPATSAAILTLAPRERSGMASATMNALRQAGMTLGIALLGTLMSSRATTLLGNALARAGIDAAPEAAAAAVTRHDMTAGIGAGMGADGLEALLAHALAGGFHVAMLCAGALGLIAAALLAGVRGPARRQA</sequence>
<dbReference type="Proteomes" id="UP000321638">
    <property type="component" value="Unassembled WGS sequence"/>
</dbReference>
<keyword evidence="3 6" id="KW-0812">Transmembrane</keyword>
<dbReference type="EMBL" id="VDUZ01000022">
    <property type="protein sequence ID" value="TXL73789.1"/>
    <property type="molecule type" value="Genomic_DNA"/>
</dbReference>
<dbReference type="Gene3D" id="1.20.1720.10">
    <property type="entry name" value="Multidrug resistance protein D"/>
    <property type="match status" value="1"/>
</dbReference>
<feature type="transmembrane region" description="Helical" evidence="6">
    <location>
        <begin position="346"/>
        <end position="363"/>
    </location>
</feature>
<dbReference type="GO" id="GO:0016020">
    <property type="term" value="C:membrane"/>
    <property type="evidence" value="ECO:0007669"/>
    <property type="project" value="UniProtKB-SubCell"/>
</dbReference>
<feature type="transmembrane region" description="Helical" evidence="6">
    <location>
        <begin position="417"/>
        <end position="438"/>
    </location>
</feature>
<dbReference type="InterPro" id="IPR011701">
    <property type="entry name" value="MFS"/>
</dbReference>
<dbReference type="GO" id="GO:0022857">
    <property type="term" value="F:transmembrane transporter activity"/>
    <property type="evidence" value="ECO:0007669"/>
    <property type="project" value="InterPro"/>
</dbReference>
<evidence type="ECO:0000256" key="2">
    <source>
        <dbReference type="ARBA" id="ARBA00022448"/>
    </source>
</evidence>
<feature type="transmembrane region" description="Helical" evidence="6">
    <location>
        <begin position="140"/>
        <end position="164"/>
    </location>
</feature>
<comment type="caution">
    <text evidence="8">The sequence shown here is derived from an EMBL/GenBank/DDBJ whole genome shotgun (WGS) entry which is preliminary data.</text>
</comment>
<evidence type="ECO:0000259" key="7">
    <source>
        <dbReference type="PROSITE" id="PS50850"/>
    </source>
</evidence>
<feature type="transmembrane region" description="Helical" evidence="6">
    <location>
        <begin position="170"/>
        <end position="189"/>
    </location>
</feature>
<dbReference type="PROSITE" id="PS50850">
    <property type="entry name" value="MFS"/>
    <property type="match status" value="1"/>
</dbReference>
<evidence type="ECO:0000256" key="6">
    <source>
        <dbReference type="SAM" id="Phobius"/>
    </source>
</evidence>
<dbReference type="AlphaFoldDB" id="A0A5C8PJC4"/>
<evidence type="ECO:0000256" key="5">
    <source>
        <dbReference type="ARBA" id="ARBA00023136"/>
    </source>
</evidence>
<feature type="domain" description="Major facilitator superfamily (MFS) profile" evidence="7">
    <location>
        <begin position="1"/>
        <end position="443"/>
    </location>
</feature>
<protein>
    <submittedName>
        <fullName evidence="8">MFS transporter</fullName>
    </submittedName>
</protein>
<organism evidence="8 9">
    <name type="scientific">Vineibacter terrae</name>
    <dbReference type="NCBI Taxonomy" id="2586908"/>
    <lineage>
        <taxon>Bacteria</taxon>
        <taxon>Pseudomonadati</taxon>
        <taxon>Pseudomonadota</taxon>
        <taxon>Alphaproteobacteria</taxon>
        <taxon>Hyphomicrobiales</taxon>
        <taxon>Vineibacter</taxon>
    </lineage>
</organism>
<evidence type="ECO:0000256" key="1">
    <source>
        <dbReference type="ARBA" id="ARBA00004141"/>
    </source>
</evidence>
<keyword evidence="4 6" id="KW-1133">Transmembrane helix</keyword>
<feature type="transmembrane region" description="Helical" evidence="6">
    <location>
        <begin position="42"/>
        <end position="68"/>
    </location>
</feature>
<dbReference type="PANTHER" id="PTHR42718:SF9">
    <property type="entry name" value="MAJOR FACILITATOR SUPERFAMILY MULTIDRUG TRANSPORTER MFSC"/>
    <property type="match status" value="1"/>
</dbReference>
<dbReference type="InterPro" id="IPR020846">
    <property type="entry name" value="MFS_dom"/>
</dbReference>
<keyword evidence="5 6" id="KW-0472">Membrane</keyword>
<dbReference type="InterPro" id="IPR036259">
    <property type="entry name" value="MFS_trans_sf"/>
</dbReference>
<feature type="transmembrane region" description="Helical" evidence="6">
    <location>
        <begin position="80"/>
        <end position="102"/>
    </location>
</feature>
<name>A0A5C8PJC4_9HYPH</name>
<feature type="transmembrane region" description="Helical" evidence="6">
    <location>
        <begin position="299"/>
        <end position="325"/>
    </location>
</feature>
<dbReference type="OrthoDB" id="9807274at2"/>
<feature type="transmembrane region" description="Helical" evidence="6">
    <location>
        <begin position="201"/>
        <end position="224"/>
    </location>
</feature>
<evidence type="ECO:0000256" key="4">
    <source>
        <dbReference type="ARBA" id="ARBA00022989"/>
    </source>
</evidence>
<dbReference type="Gene3D" id="1.20.1250.20">
    <property type="entry name" value="MFS general substrate transporter like domains"/>
    <property type="match status" value="1"/>
</dbReference>
<accession>A0A5C8PJC4</accession>
<evidence type="ECO:0000256" key="3">
    <source>
        <dbReference type="ARBA" id="ARBA00022692"/>
    </source>
</evidence>
<proteinExistence type="predicted"/>